<dbReference type="PANTHER" id="PTHR43625">
    <property type="entry name" value="AFLATOXIN B1 ALDEHYDE REDUCTASE"/>
    <property type="match status" value="1"/>
</dbReference>
<dbReference type="CDD" id="cd19088">
    <property type="entry name" value="AKR_AKR13B1"/>
    <property type="match status" value="1"/>
</dbReference>
<dbReference type="eggNOG" id="COG0667">
    <property type="taxonomic scope" value="Bacteria"/>
</dbReference>
<name>B6XWF5_9BIFI</name>
<keyword evidence="1" id="KW-0560">Oxidoreductase</keyword>
<dbReference type="InterPro" id="IPR036812">
    <property type="entry name" value="NAD(P)_OxRdtase_dom_sf"/>
</dbReference>
<dbReference type="EMBL" id="ABXY01000023">
    <property type="protein sequence ID" value="EEB20958.1"/>
    <property type="molecule type" value="Genomic_DNA"/>
</dbReference>
<reference evidence="3 4" key="1">
    <citation type="submission" date="2008-10" db="EMBL/GenBank/DDBJ databases">
        <title>Draft genome sequence of Bifidobacterium catenulatum (DSM 16992).</title>
        <authorList>
            <person name="Sudarsanam P."/>
            <person name="Ley R."/>
            <person name="Guruge J."/>
            <person name="Turnbaugh P.J."/>
            <person name="Mahowald M."/>
            <person name="Liep D."/>
            <person name="Gordon J."/>
        </authorList>
    </citation>
    <scope>NUCLEOTIDE SEQUENCE [LARGE SCALE GENOMIC DNA]</scope>
    <source>
        <strain evidence="3 4">DSM 16992</strain>
    </source>
</reference>
<evidence type="ECO:0000313" key="4">
    <source>
        <dbReference type="Proteomes" id="UP000003882"/>
    </source>
</evidence>
<dbReference type="Gene3D" id="3.20.20.100">
    <property type="entry name" value="NADP-dependent oxidoreductase domain"/>
    <property type="match status" value="1"/>
</dbReference>
<dbReference type="InterPro" id="IPR050791">
    <property type="entry name" value="Aldo-Keto_reductase"/>
</dbReference>
<evidence type="ECO:0000259" key="2">
    <source>
        <dbReference type="Pfam" id="PF00248"/>
    </source>
</evidence>
<dbReference type="Proteomes" id="UP000003882">
    <property type="component" value="Unassembled WGS sequence"/>
</dbReference>
<evidence type="ECO:0000313" key="3">
    <source>
        <dbReference type="EMBL" id="EEB20958.1"/>
    </source>
</evidence>
<dbReference type="InterPro" id="IPR023210">
    <property type="entry name" value="NADP_OxRdtase_dom"/>
</dbReference>
<dbReference type="GO" id="GO:0016491">
    <property type="term" value="F:oxidoreductase activity"/>
    <property type="evidence" value="ECO:0007669"/>
    <property type="project" value="UniProtKB-KW"/>
</dbReference>
<protein>
    <submittedName>
        <fullName evidence="3">Oxidoreductase, aldo/keto reductase family protein</fullName>
    </submittedName>
</protein>
<dbReference type="SUPFAM" id="SSF51430">
    <property type="entry name" value="NAD(P)-linked oxidoreductase"/>
    <property type="match status" value="1"/>
</dbReference>
<accession>B6XWF5</accession>
<feature type="domain" description="NADP-dependent oxidoreductase" evidence="2">
    <location>
        <begin position="50"/>
        <end position="305"/>
    </location>
</feature>
<organism evidence="3 4">
    <name type="scientific">Bifidobacterium catenulatum DSM 16992 = JCM 1194 = LMG 11043</name>
    <dbReference type="NCBI Taxonomy" id="566552"/>
    <lineage>
        <taxon>Bacteria</taxon>
        <taxon>Bacillati</taxon>
        <taxon>Actinomycetota</taxon>
        <taxon>Actinomycetes</taxon>
        <taxon>Bifidobacteriales</taxon>
        <taxon>Bifidobacteriaceae</taxon>
        <taxon>Bifidobacterium</taxon>
    </lineage>
</organism>
<gene>
    <name evidence="3" type="ORF">BIFCAT_01612</name>
</gene>
<dbReference type="GO" id="GO:0005737">
    <property type="term" value="C:cytoplasm"/>
    <property type="evidence" value="ECO:0007669"/>
    <property type="project" value="TreeGrafter"/>
</dbReference>
<comment type="caution">
    <text evidence="3">The sequence shown here is derived from an EMBL/GenBank/DDBJ whole genome shotgun (WGS) entry which is preliminary data.</text>
</comment>
<evidence type="ECO:0000256" key="1">
    <source>
        <dbReference type="ARBA" id="ARBA00023002"/>
    </source>
</evidence>
<dbReference type="PANTHER" id="PTHR43625:SF40">
    <property type="entry name" value="ALDO-KETO REDUCTASE YAKC [NADP(+)]"/>
    <property type="match status" value="1"/>
</dbReference>
<dbReference type="Pfam" id="PF00248">
    <property type="entry name" value="Aldo_ket_red"/>
    <property type="match status" value="1"/>
</dbReference>
<dbReference type="AlphaFoldDB" id="B6XWF5"/>
<proteinExistence type="predicted"/>
<reference evidence="3 4" key="2">
    <citation type="submission" date="2008-10" db="EMBL/GenBank/DDBJ databases">
        <authorList>
            <person name="Fulton L."/>
            <person name="Clifton S."/>
            <person name="Fulton B."/>
            <person name="Xu J."/>
            <person name="Minx P."/>
            <person name="Pepin K.H."/>
            <person name="Johnson M."/>
            <person name="Bhonagiri V."/>
            <person name="Nash W.E."/>
            <person name="Mardis E.R."/>
            <person name="Wilson R.K."/>
        </authorList>
    </citation>
    <scope>NUCLEOTIDE SEQUENCE [LARGE SCALE GENOMIC DNA]</scope>
    <source>
        <strain evidence="3 4">DSM 16992</strain>
    </source>
</reference>
<sequence>MAGKVALGKTLCTLLKEIGMALFRNLGPFHTTAIGHGEMPLTIENNRGHDVGIETLHASLDAGCRHIDTAWAYYTPGEEEQTGEKLVREALDSWKGPREEVTVATKVGLRRAWEGDKPVWPRDGKPEHLIEYGKQSAMALGVDSIDLLYLHRHDPEVPYNESCEGIKALLDQGVAQWAGVSNVSIEQLKIAQEILGDKLVAVQNQYSPIHLDTQDTLDYCAEQGLAFVCWSPLGGYRHPYDEHLFDPFREVAETRGVSYQRVVLAWELAKGDHMFVIPGAHRPETILDSLKADELELTEEELAKLG</sequence>